<evidence type="ECO:0000313" key="2">
    <source>
        <dbReference type="EMBL" id="TVH64010.1"/>
    </source>
</evidence>
<organism evidence="2 3">
    <name type="scientific">Bagarius yarrelli</name>
    <name type="common">Goonch</name>
    <name type="synonym">Bagrus yarrelli</name>
    <dbReference type="NCBI Taxonomy" id="175774"/>
    <lineage>
        <taxon>Eukaryota</taxon>
        <taxon>Metazoa</taxon>
        <taxon>Chordata</taxon>
        <taxon>Craniata</taxon>
        <taxon>Vertebrata</taxon>
        <taxon>Euteleostomi</taxon>
        <taxon>Actinopterygii</taxon>
        <taxon>Neopterygii</taxon>
        <taxon>Teleostei</taxon>
        <taxon>Ostariophysi</taxon>
        <taxon>Siluriformes</taxon>
        <taxon>Sisoridae</taxon>
        <taxon>Sisorinae</taxon>
        <taxon>Bagarius</taxon>
    </lineage>
</organism>
<evidence type="ECO:0000256" key="1">
    <source>
        <dbReference type="SAM" id="Phobius"/>
    </source>
</evidence>
<gene>
    <name evidence="2" type="ORF">Baya_17176</name>
</gene>
<dbReference type="AlphaFoldDB" id="A0A556VXM0"/>
<protein>
    <submittedName>
        <fullName evidence="2">Cadherin-8</fullName>
    </submittedName>
</protein>
<keyword evidence="3" id="KW-1185">Reference proteome</keyword>
<reference evidence="2 3" key="1">
    <citation type="journal article" date="2019" name="Genome Biol. Evol.">
        <title>Whole-Genome Sequencing of the Giant Devil Catfish, Bagarius yarrelli.</title>
        <authorList>
            <person name="Jiang W."/>
            <person name="Lv Y."/>
            <person name="Cheng L."/>
            <person name="Yang K."/>
            <person name="Chao B."/>
            <person name="Wang X."/>
            <person name="Li Y."/>
            <person name="Pan X."/>
            <person name="You X."/>
            <person name="Zhang Y."/>
            <person name="Yang J."/>
            <person name="Li J."/>
            <person name="Zhang X."/>
            <person name="Liu S."/>
            <person name="Sun C."/>
            <person name="Yang J."/>
            <person name="Shi Q."/>
        </authorList>
    </citation>
    <scope>NUCLEOTIDE SEQUENCE [LARGE SCALE GENOMIC DNA]</scope>
    <source>
        <strain evidence="2">JWS20170419001</strain>
        <tissue evidence="2">Muscle</tissue>
    </source>
</reference>
<keyword evidence="1" id="KW-0472">Membrane</keyword>
<dbReference type="OrthoDB" id="8927722at2759"/>
<keyword evidence="1" id="KW-0812">Transmembrane</keyword>
<accession>A0A556VXM0</accession>
<keyword evidence="1" id="KW-1133">Transmembrane helix</keyword>
<name>A0A556VXM0_BAGYA</name>
<dbReference type="EMBL" id="VCAZ01000522">
    <property type="protein sequence ID" value="TVH64010.1"/>
    <property type="molecule type" value="Genomic_DNA"/>
</dbReference>
<evidence type="ECO:0000313" key="3">
    <source>
        <dbReference type="Proteomes" id="UP000319801"/>
    </source>
</evidence>
<comment type="caution">
    <text evidence="2">The sequence shown here is derived from an EMBL/GenBank/DDBJ whole genome shotgun (WGS) entry which is preliminary data.</text>
</comment>
<dbReference type="Proteomes" id="UP000319801">
    <property type="component" value="Unassembled WGS sequence"/>
</dbReference>
<proteinExistence type="predicted"/>
<sequence length="92" mass="10510">MQRDVWILLAWITCMSFGSSARLIVQSRSLEDRPSSESDTSQLEGRQVLHRAKRGWVWNQMFVLEEFSGPDPILVGRVSGFGLSWILSLIIM</sequence>
<feature type="transmembrane region" description="Helical" evidence="1">
    <location>
        <begin position="6"/>
        <end position="25"/>
    </location>
</feature>